<organism evidence="2 3">
    <name type="scientific">Deinococcus geothermalis (strain DSM 11300 / CIP 105573 / AG-3a)</name>
    <dbReference type="NCBI Taxonomy" id="319795"/>
    <lineage>
        <taxon>Bacteria</taxon>
        <taxon>Thermotogati</taxon>
        <taxon>Deinococcota</taxon>
        <taxon>Deinococci</taxon>
        <taxon>Deinococcales</taxon>
        <taxon>Deinococcaceae</taxon>
        <taxon>Deinococcus</taxon>
    </lineage>
</organism>
<sequence length="319" mass="34541">MTSPPVPAEREMPGDVRSVKLGVGRAPEGWQERGVGSPQSDGVNLYRPVRGTYVLSFPVTQPTFAVVQLQVYASPAPLSSWARIDGQPVPLVLVENLPRLEMLLAPGLHTLQVTLRCSKNACHSAPRLYGTEVTLRSVRAAIEPGGIAVSRVNADSPGSPLKVRGASPVRSDGVNLYREVSGPEPILLQWPSRLLALKAEYQVFSASGALTVRAEVNDRVVASSQIPARTFTYQTVNLLNAGPAGQTGPLRITFSCQGKTSACFPARLYFTHVETLRGTVREHPLSPLQWAGLILLCLMMLAVLGLWLRLPVPGRFARR</sequence>
<name>Q1J1I1_DEIGD</name>
<reference evidence="2" key="1">
    <citation type="submission" date="2006-04" db="EMBL/GenBank/DDBJ databases">
        <title>Complete sequence of chromosome of Deinococcus geothermalis DSM 11300.</title>
        <authorList>
            <consortium name="US DOE Joint Genome Institute"/>
            <person name="Copeland A."/>
            <person name="Lucas S."/>
            <person name="Lapidus A."/>
            <person name="Barry K."/>
            <person name="Detter J.C."/>
            <person name="Glavina del Rio T."/>
            <person name="Hammon N."/>
            <person name="Israni S."/>
            <person name="Dalin E."/>
            <person name="Tice H."/>
            <person name="Pitluck S."/>
            <person name="Brettin T."/>
            <person name="Bruce D."/>
            <person name="Han C."/>
            <person name="Tapia R."/>
            <person name="Saunders E."/>
            <person name="Gilna P."/>
            <person name="Schmutz J."/>
            <person name="Larimer F."/>
            <person name="Land M."/>
            <person name="Hauser L."/>
            <person name="Kyrpides N."/>
            <person name="Kim E."/>
            <person name="Daly M.J."/>
            <person name="Fredrickson J.K."/>
            <person name="Makarova K.S."/>
            <person name="Gaidamakova E.K."/>
            <person name="Zhai M."/>
            <person name="Richardson P."/>
        </authorList>
    </citation>
    <scope>NUCLEOTIDE SEQUENCE</scope>
    <source>
        <strain evidence="2">DSM 11300</strain>
    </source>
</reference>
<keyword evidence="3" id="KW-1185">Reference proteome</keyword>
<keyword evidence="1" id="KW-1133">Transmembrane helix</keyword>
<keyword evidence="1" id="KW-0812">Transmembrane</keyword>
<dbReference type="KEGG" id="dge:Dgeo_0350"/>
<keyword evidence="1" id="KW-0472">Membrane</keyword>
<accession>Q1J1I1</accession>
<dbReference type="HOGENOM" id="CLU_870748_0_0_0"/>
<dbReference type="STRING" id="319795.Dgeo_0350"/>
<protein>
    <submittedName>
        <fullName evidence="2">Uncharacterized protein</fullName>
    </submittedName>
</protein>
<proteinExistence type="predicted"/>
<gene>
    <name evidence="2" type="ordered locus">Dgeo_0350</name>
</gene>
<evidence type="ECO:0000313" key="2">
    <source>
        <dbReference type="EMBL" id="ABF44653.1"/>
    </source>
</evidence>
<dbReference type="AlphaFoldDB" id="Q1J1I1"/>
<feature type="transmembrane region" description="Helical" evidence="1">
    <location>
        <begin position="290"/>
        <end position="310"/>
    </location>
</feature>
<dbReference type="Proteomes" id="UP000002431">
    <property type="component" value="Chromosome"/>
</dbReference>
<evidence type="ECO:0000256" key="1">
    <source>
        <dbReference type="SAM" id="Phobius"/>
    </source>
</evidence>
<dbReference type="EMBL" id="CP000359">
    <property type="protein sequence ID" value="ABF44653.1"/>
    <property type="molecule type" value="Genomic_DNA"/>
</dbReference>
<evidence type="ECO:0000313" key="3">
    <source>
        <dbReference type="Proteomes" id="UP000002431"/>
    </source>
</evidence>